<feature type="transmembrane region" description="Helical" evidence="1">
    <location>
        <begin position="27"/>
        <end position="50"/>
    </location>
</feature>
<gene>
    <name evidence="2" type="ORF">HMPREF3293_03135</name>
</gene>
<keyword evidence="1" id="KW-0812">Transmembrane</keyword>
<dbReference type="STRING" id="626937.HMPREF3293_03135"/>
<keyword evidence="1" id="KW-0472">Membrane</keyword>
<name>A0A136Q0B3_9FIRM</name>
<comment type="caution">
    <text evidence="2">The sequence shown here is derived from an EMBL/GenBank/DDBJ whole genome shotgun (WGS) entry which is preliminary data.</text>
</comment>
<accession>A0A136Q0B3</accession>
<sequence length="71" mass="8276">MKFIYILYKNITFITRKNYFFPKKDSLHQIVTILLFFYLPNLTCGTVSLYNKTMENGVKPCFLGKVSCPAV</sequence>
<keyword evidence="3" id="KW-1185">Reference proteome</keyword>
<organism evidence="2 3">
    <name type="scientific">Christensenella minuta</name>
    <dbReference type="NCBI Taxonomy" id="626937"/>
    <lineage>
        <taxon>Bacteria</taxon>
        <taxon>Bacillati</taxon>
        <taxon>Bacillota</taxon>
        <taxon>Clostridia</taxon>
        <taxon>Christensenellales</taxon>
        <taxon>Christensenellaceae</taxon>
        <taxon>Christensenella</taxon>
    </lineage>
</organism>
<evidence type="ECO:0000256" key="1">
    <source>
        <dbReference type="SAM" id="Phobius"/>
    </source>
</evidence>
<dbReference type="AlphaFoldDB" id="A0A136Q0B3"/>
<proteinExistence type="predicted"/>
<keyword evidence="1" id="KW-1133">Transmembrane helix</keyword>
<evidence type="ECO:0000313" key="3">
    <source>
        <dbReference type="Proteomes" id="UP000070366"/>
    </source>
</evidence>
<dbReference type="Proteomes" id="UP000070366">
    <property type="component" value="Unassembled WGS sequence"/>
</dbReference>
<evidence type="ECO:0000313" key="2">
    <source>
        <dbReference type="EMBL" id="KXK64087.1"/>
    </source>
</evidence>
<protein>
    <submittedName>
        <fullName evidence="2">Uncharacterized protein</fullName>
    </submittedName>
</protein>
<dbReference type="EMBL" id="LSZW01000067">
    <property type="protein sequence ID" value="KXK64087.1"/>
    <property type="molecule type" value="Genomic_DNA"/>
</dbReference>
<reference evidence="3" key="1">
    <citation type="submission" date="2016-02" db="EMBL/GenBank/DDBJ databases">
        <authorList>
            <person name="Mitreva M."/>
            <person name="Pepin K.H."/>
            <person name="Mihindukulasuriya K.A."/>
            <person name="Fulton R."/>
            <person name="Fronick C."/>
            <person name="O'Laughlin M."/>
            <person name="Miner T."/>
            <person name="Herter B."/>
            <person name="Rosa B.A."/>
            <person name="Cordes M."/>
            <person name="Tomlinson C."/>
            <person name="Wollam A."/>
            <person name="Palsikar V.B."/>
            <person name="Mardis E.R."/>
            <person name="Wilson R.K."/>
        </authorList>
    </citation>
    <scope>NUCLEOTIDE SEQUENCE [LARGE SCALE GENOMIC DNA]</scope>
    <source>
        <strain evidence="3">DSM 22607</strain>
    </source>
</reference>
<dbReference type="KEGG" id="cmiu:B1H56_13600"/>